<dbReference type="InterPro" id="IPR029056">
    <property type="entry name" value="Ribokinase-like"/>
</dbReference>
<dbReference type="GO" id="GO:0016301">
    <property type="term" value="F:kinase activity"/>
    <property type="evidence" value="ECO:0007669"/>
    <property type="project" value="UniProtKB-KW"/>
</dbReference>
<protein>
    <recommendedName>
        <fullName evidence="4">Carbohydrate kinase PfkB domain-containing protein</fullName>
    </recommendedName>
</protein>
<dbReference type="AlphaFoldDB" id="A0A1F5FWT5"/>
<feature type="domain" description="Carbohydrate kinase PfkB" evidence="4">
    <location>
        <begin position="1"/>
        <end position="303"/>
    </location>
</feature>
<dbReference type="InterPro" id="IPR002173">
    <property type="entry name" value="Carboh/pur_kinase_PfkB_CS"/>
</dbReference>
<evidence type="ECO:0000256" key="2">
    <source>
        <dbReference type="ARBA" id="ARBA00022679"/>
    </source>
</evidence>
<reference evidence="5 6" key="1">
    <citation type="journal article" date="2016" name="Nat. Commun.">
        <title>Thousands of microbial genomes shed light on interconnected biogeochemical processes in an aquifer system.</title>
        <authorList>
            <person name="Anantharaman K."/>
            <person name="Brown C.T."/>
            <person name="Hug L.A."/>
            <person name="Sharon I."/>
            <person name="Castelle C.J."/>
            <person name="Probst A.J."/>
            <person name="Thomas B.C."/>
            <person name="Singh A."/>
            <person name="Wilkins M.J."/>
            <person name="Karaoz U."/>
            <person name="Brodie E.L."/>
            <person name="Williams K.H."/>
            <person name="Hubbard S.S."/>
            <person name="Banfield J.F."/>
        </authorList>
    </citation>
    <scope>NUCLEOTIDE SEQUENCE [LARGE SCALE GENOMIC DNA]</scope>
</reference>
<sequence>MQKIVVIGASVVDVILKSDKFSIIKSHQMETGVALCEVLGGKTDAQEGVVSTGGGGSNVAVGFRRLGESVKLISKIGKDEFGRIIQDDLGREMVDSSLLKVGDGVTGFSSVLVAENGSRSIVTFRGESAKFDLVDIDFRTLEMADWVQISSLGGNIDLLDDVVNFCYQKGIRVGVNPGIGEISDKKKLISIVKKVDLLCLNRQEAALLGGIDFNEEREIANFISNVGVKFVVVSDGKRGASVIRNQLWLKMDAYKNKSVDDTGAGDAFVVGVVDGYINNKDIDDCLEMGIANGSSVVSFMGAKKGLLRKAEVLVNKRKKLKVVEERLS</sequence>
<proteinExistence type="inferred from homology"/>
<name>A0A1F5FWT5_9BACT</name>
<dbReference type="InterPro" id="IPR052700">
    <property type="entry name" value="Carb_kinase_PfkB-like"/>
</dbReference>
<accession>A0A1F5FWT5</accession>
<evidence type="ECO:0000259" key="4">
    <source>
        <dbReference type="Pfam" id="PF00294"/>
    </source>
</evidence>
<dbReference type="Pfam" id="PF00294">
    <property type="entry name" value="PfkB"/>
    <property type="match status" value="1"/>
</dbReference>
<evidence type="ECO:0000256" key="3">
    <source>
        <dbReference type="ARBA" id="ARBA00022777"/>
    </source>
</evidence>
<dbReference type="PANTHER" id="PTHR43320">
    <property type="entry name" value="SUGAR KINASE"/>
    <property type="match status" value="1"/>
</dbReference>
<gene>
    <name evidence="5" type="ORF">A2572_03035</name>
</gene>
<organism evidence="5 6">
    <name type="scientific">Candidatus Collierbacteria bacterium RIFOXYD1_FULL_40_9</name>
    <dbReference type="NCBI Taxonomy" id="1817731"/>
    <lineage>
        <taxon>Bacteria</taxon>
        <taxon>Candidatus Collieribacteriota</taxon>
    </lineage>
</organism>
<dbReference type="InterPro" id="IPR011611">
    <property type="entry name" value="PfkB_dom"/>
</dbReference>
<dbReference type="Gene3D" id="3.40.1190.20">
    <property type="match status" value="1"/>
</dbReference>
<dbReference type="SUPFAM" id="SSF53613">
    <property type="entry name" value="Ribokinase-like"/>
    <property type="match status" value="1"/>
</dbReference>
<comment type="similarity">
    <text evidence="1">Belongs to the carbohydrate kinase PfkB family.</text>
</comment>
<dbReference type="Proteomes" id="UP000179237">
    <property type="component" value="Unassembled WGS sequence"/>
</dbReference>
<evidence type="ECO:0000313" key="5">
    <source>
        <dbReference type="EMBL" id="OGD84081.1"/>
    </source>
</evidence>
<comment type="caution">
    <text evidence="5">The sequence shown here is derived from an EMBL/GenBank/DDBJ whole genome shotgun (WGS) entry which is preliminary data.</text>
</comment>
<evidence type="ECO:0000313" key="6">
    <source>
        <dbReference type="Proteomes" id="UP000179237"/>
    </source>
</evidence>
<dbReference type="PANTHER" id="PTHR43320:SF3">
    <property type="entry name" value="CARBOHYDRATE KINASE PFKB DOMAIN-CONTAINING PROTEIN"/>
    <property type="match status" value="1"/>
</dbReference>
<keyword evidence="2" id="KW-0808">Transferase</keyword>
<dbReference type="PROSITE" id="PS00583">
    <property type="entry name" value="PFKB_KINASES_1"/>
    <property type="match status" value="1"/>
</dbReference>
<evidence type="ECO:0000256" key="1">
    <source>
        <dbReference type="ARBA" id="ARBA00010688"/>
    </source>
</evidence>
<dbReference type="EMBL" id="MFAQ01000002">
    <property type="protein sequence ID" value="OGD84081.1"/>
    <property type="molecule type" value="Genomic_DNA"/>
</dbReference>
<keyword evidence="3" id="KW-0418">Kinase</keyword>